<evidence type="ECO:0000256" key="1">
    <source>
        <dbReference type="ARBA" id="ARBA00006538"/>
    </source>
</evidence>
<organism evidence="5 6">
    <name type="scientific">Cladorrhinum samala</name>
    <dbReference type="NCBI Taxonomy" id="585594"/>
    <lineage>
        <taxon>Eukaryota</taxon>
        <taxon>Fungi</taxon>
        <taxon>Dikarya</taxon>
        <taxon>Ascomycota</taxon>
        <taxon>Pezizomycotina</taxon>
        <taxon>Sordariomycetes</taxon>
        <taxon>Sordariomycetidae</taxon>
        <taxon>Sordariales</taxon>
        <taxon>Podosporaceae</taxon>
        <taxon>Cladorrhinum</taxon>
    </lineage>
</organism>
<dbReference type="EMBL" id="MU864954">
    <property type="protein sequence ID" value="KAK4463875.1"/>
    <property type="molecule type" value="Genomic_DNA"/>
</dbReference>
<dbReference type="GO" id="GO:0009062">
    <property type="term" value="P:fatty acid catabolic process"/>
    <property type="evidence" value="ECO:0007669"/>
    <property type="project" value="TreeGrafter"/>
</dbReference>
<evidence type="ECO:0000259" key="4">
    <source>
        <dbReference type="Pfam" id="PF20789"/>
    </source>
</evidence>
<dbReference type="GO" id="GO:0005782">
    <property type="term" value="C:peroxisomal matrix"/>
    <property type="evidence" value="ECO:0007669"/>
    <property type="project" value="UniProtKB-SubCell"/>
</dbReference>
<dbReference type="PANTHER" id="PTHR11066:SF64">
    <property type="entry name" value="ACYL-COA THIOESTERASE (AFU_ORTHOLOGUE AFUA_1G12060)"/>
    <property type="match status" value="1"/>
</dbReference>
<reference evidence="5" key="2">
    <citation type="submission" date="2023-06" db="EMBL/GenBank/DDBJ databases">
        <authorList>
            <consortium name="Lawrence Berkeley National Laboratory"/>
            <person name="Mondo S.J."/>
            <person name="Hensen N."/>
            <person name="Bonometti L."/>
            <person name="Westerberg I."/>
            <person name="Brannstrom I.O."/>
            <person name="Guillou S."/>
            <person name="Cros-Aarteil S."/>
            <person name="Calhoun S."/>
            <person name="Haridas S."/>
            <person name="Kuo A."/>
            <person name="Pangilinan J."/>
            <person name="Riley R."/>
            <person name="Labutti K."/>
            <person name="Andreopoulos B."/>
            <person name="Lipzen A."/>
            <person name="Chen C."/>
            <person name="Yanf M."/>
            <person name="Daum C."/>
            <person name="Ng V."/>
            <person name="Clum A."/>
            <person name="Steindorff A."/>
            <person name="Ohm R."/>
            <person name="Martin F."/>
            <person name="Silar P."/>
            <person name="Natvig D."/>
            <person name="Lalanne C."/>
            <person name="Gautier V."/>
            <person name="Ament-Velasquez S.L."/>
            <person name="Kruys A."/>
            <person name="Hutchinson M.I."/>
            <person name="Powell A.J."/>
            <person name="Barry K."/>
            <person name="Miller A.N."/>
            <person name="Grigoriev I.V."/>
            <person name="Debuchy R."/>
            <person name="Gladieux P."/>
            <person name="Thoren M.H."/>
            <person name="Johannesson H."/>
        </authorList>
    </citation>
    <scope>NUCLEOTIDE SEQUENCE</scope>
    <source>
        <strain evidence="5">PSN324</strain>
    </source>
</reference>
<keyword evidence="6" id="KW-1185">Reference proteome</keyword>
<feature type="domain" description="Acyl-CoA thioesterase-like C-terminal" evidence="4">
    <location>
        <begin position="265"/>
        <end position="361"/>
    </location>
</feature>
<comment type="similarity">
    <text evidence="1">Belongs to the C/M/P thioester hydrolase family.</text>
</comment>
<feature type="domain" description="Acyl-CoA thioesterase-like N-terminal HotDog" evidence="3">
    <location>
        <begin position="48"/>
        <end position="143"/>
    </location>
</feature>
<sequence>MARPGDGVPRLSFQEQFELIRLPPDGAARKYMSTRSAYVPGSDLIADKEMPTAHKAAFGGHVYGQAALVALRAQREAETAAGKKSLERQDIHTINGFFTRPGLPNRPFIYSATPLTSSRTFSTLSVTAAHPASSSVPDHFTPSTTSLGSLEPPAFTAMVSFKLPEPDSAGVSIQEPPPQTRFKSVLSSKPEAEWPPAPPIDLDGVVALVGDDQAGAFPIVEMRKVDMSLWNEGKPVHERRELIVYRLLKPLPVEPEAEELEAQGSGGPNAHVVVHAFVADRNGLLMAANHLGLGWSLGRAASLSYSFVMHVNASEAVMTEGQGWWVQEVWFPRAGRGRGIVESKIWSPEGVHVATEYQDGLIQGWKGADAAAKGHDAIWKGGVGIREGDSKL</sequence>
<dbReference type="InterPro" id="IPR042171">
    <property type="entry name" value="Acyl-CoA_hotdog"/>
</dbReference>
<evidence type="ECO:0000259" key="3">
    <source>
        <dbReference type="Pfam" id="PF13622"/>
    </source>
</evidence>
<protein>
    <submittedName>
        <fullName evidence="5">Thioesterase-like superfamily-domain-containing protein</fullName>
    </submittedName>
</protein>
<gene>
    <name evidence="5" type="ORF">QBC42DRAFT_250057</name>
</gene>
<dbReference type="GO" id="GO:0006637">
    <property type="term" value="P:acyl-CoA metabolic process"/>
    <property type="evidence" value="ECO:0007669"/>
    <property type="project" value="InterPro"/>
</dbReference>
<dbReference type="InterPro" id="IPR049449">
    <property type="entry name" value="TesB_ACOT8-like_N"/>
</dbReference>
<dbReference type="InterPro" id="IPR029069">
    <property type="entry name" value="HotDog_dom_sf"/>
</dbReference>
<evidence type="ECO:0000313" key="5">
    <source>
        <dbReference type="EMBL" id="KAK4463875.1"/>
    </source>
</evidence>
<name>A0AAV9HV45_9PEZI</name>
<evidence type="ECO:0000313" key="6">
    <source>
        <dbReference type="Proteomes" id="UP001321749"/>
    </source>
</evidence>
<dbReference type="GO" id="GO:0047617">
    <property type="term" value="F:fatty acyl-CoA hydrolase activity"/>
    <property type="evidence" value="ECO:0007669"/>
    <property type="project" value="InterPro"/>
</dbReference>
<keyword evidence="2" id="KW-0378">Hydrolase</keyword>
<comment type="caution">
    <text evidence="5">The sequence shown here is derived from an EMBL/GenBank/DDBJ whole genome shotgun (WGS) entry which is preliminary data.</text>
</comment>
<dbReference type="Pfam" id="PF20789">
    <property type="entry name" value="4HBT_3C"/>
    <property type="match status" value="1"/>
</dbReference>
<dbReference type="InterPro" id="IPR049450">
    <property type="entry name" value="ACOT8-like_C"/>
</dbReference>
<evidence type="ECO:0000256" key="2">
    <source>
        <dbReference type="ARBA" id="ARBA00022801"/>
    </source>
</evidence>
<dbReference type="Gene3D" id="2.40.160.210">
    <property type="entry name" value="Acyl-CoA thioesterase, double hotdog domain"/>
    <property type="match status" value="1"/>
</dbReference>
<proteinExistence type="inferred from homology"/>
<dbReference type="InterPro" id="IPR003703">
    <property type="entry name" value="Acyl_CoA_thio"/>
</dbReference>
<dbReference type="SUPFAM" id="SSF54637">
    <property type="entry name" value="Thioesterase/thiol ester dehydrase-isomerase"/>
    <property type="match status" value="2"/>
</dbReference>
<dbReference type="AlphaFoldDB" id="A0AAV9HV45"/>
<dbReference type="Proteomes" id="UP001321749">
    <property type="component" value="Unassembled WGS sequence"/>
</dbReference>
<reference evidence="5" key="1">
    <citation type="journal article" date="2023" name="Mol. Phylogenet. Evol.">
        <title>Genome-scale phylogeny and comparative genomics of the fungal order Sordariales.</title>
        <authorList>
            <person name="Hensen N."/>
            <person name="Bonometti L."/>
            <person name="Westerberg I."/>
            <person name="Brannstrom I.O."/>
            <person name="Guillou S."/>
            <person name="Cros-Aarteil S."/>
            <person name="Calhoun S."/>
            <person name="Haridas S."/>
            <person name="Kuo A."/>
            <person name="Mondo S."/>
            <person name="Pangilinan J."/>
            <person name="Riley R."/>
            <person name="LaButti K."/>
            <person name="Andreopoulos B."/>
            <person name="Lipzen A."/>
            <person name="Chen C."/>
            <person name="Yan M."/>
            <person name="Daum C."/>
            <person name="Ng V."/>
            <person name="Clum A."/>
            <person name="Steindorff A."/>
            <person name="Ohm R.A."/>
            <person name="Martin F."/>
            <person name="Silar P."/>
            <person name="Natvig D.O."/>
            <person name="Lalanne C."/>
            <person name="Gautier V."/>
            <person name="Ament-Velasquez S.L."/>
            <person name="Kruys A."/>
            <person name="Hutchinson M.I."/>
            <person name="Powell A.J."/>
            <person name="Barry K."/>
            <person name="Miller A.N."/>
            <person name="Grigoriev I.V."/>
            <person name="Debuchy R."/>
            <person name="Gladieux P."/>
            <person name="Hiltunen Thoren M."/>
            <person name="Johannesson H."/>
        </authorList>
    </citation>
    <scope>NUCLEOTIDE SEQUENCE</scope>
    <source>
        <strain evidence="5">PSN324</strain>
    </source>
</reference>
<dbReference type="CDD" id="cd03444">
    <property type="entry name" value="Thioesterase_II_repeat1"/>
    <property type="match status" value="1"/>
</dbReference>
<accession>A0AAV9HV45</accession>
<dbReference type="PANTHER" id="PTHR11066">
    <property type="entry name" value="ACYL-COA THIOESTERASE"/>
    <property type="match status" value="1"/>
</dbReference>
<dbReference type="Pfam" id="PF13622">
    <property type="entry name" value="4HBT_3"/>
    <property type="match status" value="1"/>
</dbReference>